<feature type="transmembrane region" description="Helical" evidence="8">
    <location>
        <begin position="219"/>
        <end position="243"/>
    </location>
</feature>
<dbReference type="RefSeq" id="WP_107673675.1">
    <property type="nucleotide sequence ID" value="NZ_PZKE01000010.1"/>
</dbReference>
<keyword evidence="5 8" id="KW-0812">Transmembrane</keyword>
<dbReference type="Proteomes" id="UP000241362">
    <property type="component" value="Unassembled WGS sequence"/>
</dbReference>
<accession>A0A2T4J7S0</accession>
<dbReference type="PANTHER" id="PTHR30294">
    <property type="entry name" value="MEMBRANE COMPONENT OF ABC TRANSPORTER YHHJ-RELATED"/>
    <property type="match status" value="1"/>
</dbReference>
<name>A0A2T4J7S0_FUSBL</name>
<dbReference type="InterPro" id="IPR047817">
    <property type="entry name" value="ABC2_TM_bact-type"/>
</dbReference>
<dbReference type="AlphaFoldDB" id="A0A2T4J7S0"/>
<feature type="transmembrane region" description="Helical" evidence="8">
    <location>
        <begin position="23"/>
        <end position="40"/>
    </location>
</feature>
<evidence type="ECO:0000256" key="7">
    <source>
        <dbReference type="ARBA" id="ARBA00023136"/>
    </source>
</evidence>
<comment type="subcellular location">
    <subcellularLocation>
        <location evidence="1">Cell membrane</location>
        <topology evidence="1">Multi-pass membrane protein</topology>
    </subcellularLocation>
</comment>
<dbReference type="PANTHER" id="PTHR30294:SF47">
    <property type="entry name" value="INNER MEMBRANE TRANSPORT PERMEASE YHHJ"/>
    <property type="match status" value="1"/>
</dbReference>
<keyword evidence="4" id="KW-1003">Cell membrane</keyword>
<dbReference type="PROSITE" id="PS51012">
    <property type="entry name" value="ABC_TM2"/>
    <property type="match status" value="1"/>
</dbReference>
<evidence type="ECO:0000256" key="8">
    <source>
        <dbReference type="SAM" id="Phobius"/>
    </source>
</evidence>
<keyword evidence="11" id="KW-1185">Reference proteome</keyword>
<feature type="domain" description="ABC transmembrane type-2" evidence="9">
    <location>
        <begin position="142"/>
        <end position="369"/>
    </location>
</feature>
<evidence type="ECO:0000256" key="5">
    <source>
        <dbReference type="ARBA" id="ARBA00022692"/>
    </source>
</evidence>
<keyword evidence="3" id="KW-0813">Transport</keyword>
<dbReference type="Pfam" id="PF12698">
    <property type="entry name" value="ABC2_membrane_3"/>
    <property type="match status" value="1"/>
</dbReference>
<keyword evidence="7 8" id="KW-0472">Membrane</keyword>
<feature type="transmembrane region" description="Helical" evidence="8">
    <location>
        <begin position="174"/>
        <end position="198"/>
    </location>
</feature>
<feature type="transmembrane region" description="Helical" evidence="8">
    <location>
        <begin position="286"/>
        <end position="304"/>
    </location>
</feature>
<evidence type="ECO:0000256" key="1">
    <source>
        <dbReference type="ARBA" id="ARBA00004651"/>
    </source>
</evidence>
<evidence type="ECO:0000313" key="10">
    <source>
        <dbReference type="EMBL" id="PTE13931.1"/>
    </source>
</evidence>
<reference evidence="10 11" key="1">
    <citation type="submission" date="2018-03" db="EMBL/GenBank/DDBJ databases">
        <title>Rhodobacter blasticus.</title>
        <authorList>
            <person name="Meyer T.E."/>
            <person name="Miller S."/>
            <person name="Lodha T."/>
            <person name="Gandham S."/>
            <person name="Chintalapati S."/>
            <person name="Chintalapati V.R."/>
        </authorList>
    </citation>
    <scope>NUCLEOTIDE SEQUENCE [LARGE SCALE GENOMIC DNA]</scope>
    <source>
        <strain evidence="10 11">DSM 2131</strain>
    </source>
</reference>
<dbReference type="GO" id="GO:0005886">
    <property type="term" value="C:plasma membrane"/>
    <property type="evidence" value="ECO:0007669"/>
    <property type="project" value="UniProtKB-SubCell"/>
</dbReference>
<sequence>MQSVKNIATLTVKELRALARDRVMLVLILYVFTAAVWLVSNAASTEVRNLSVGVVDEDQSQLSGRITDAIRQPMFATPVPLTPAQAAAGQKAGNHVLVLSIPPGFERDLMKGKPASLLLLVDATAVAHAGNGATFLQQAVLSEIAAWAGPDAASVPKVDVAFRNLYNANLTPRWFTAVMQLMNNVTILMLILAGSSLIREREHGTIEHVLVMPVHPHEIALSKILANGMVILCAQILSLVLVVEGLMGVPVAGSLAVYIVGAVVYALAVGSIGLLLGTLAQNMGQFGLLVIPVIVVMLLLSGGMTPIESMPDWLQIVIRIVSPAPHFAAFAQSVLYRGVGLAAVWPQIAAISAMAVVAVAGVLWRFRKLLAG</sequence>
<proteinExistence type="inferred from homology"/>
<evidence type="ECO:0000256" key="2">
    <source>
        <dbReference type="ARBA" id="ARBA00007783"/>
    </source>
</evidence>
<evidence type="ECO:0000256" key="3">
    <source>
        <dbReference type="ARBA" id="ARBA00022448"/>
    </source>
</evidence>
<evidence type="ECO:0000259" key="9">
    <source>
        <dbReference type="PROSITE" id="PS51012"/>
    </source>
</evidence>
<gene>
    <name evidence="10" type="ORF">C5F44_11465</name>
</gene>
<evidence type="ECO:0000256" key="4">
    <source>
        <dbReference type="ARBA" id="ARBA00022475"/>
    </source>
</evidence>
<dbReference type="Gene3D" id="3.40.1710.10">
    <property type="entry name" value="abc type-2 transporter like domain"/>
    <property type="match status" value="1"/>
</dbReference>
<dbReference type="GO" id="GO:0140359">
    <property type="term" value="F:ABC-type transporter activity"/>
    <property type="evidence" value="ECO:0007669"/>
    <property type="project" value="InterPro"/>
</dbReference>
<dbReference type="EMBL" id="PZKE01000010">
    <property type="protein sequence ID" value="PTE13931.1"/>
    <property type="molecule type" value="Genomic_DNA"/>
</dbReference>
<evidence type="ECO:0000256" key="6">
    <source>
        <dbReference type="ARBA" id="ARBA00022989"/>
    </source>
</evidence>
<organism evidence="10 11">
    <name type="scientific">Fuscovulum blasticum DSM 2131</name>
    <dbReference type="NCBI Taxonomy" id="1188250"/>
    <lineage>
        <taxon>Bacteria</taxon>
        <taxon>Pseudomonadati</taxon>
        <taxon>Pseudomonadota</taxon>
        <taxon>Alphaproteobacteria</taxon>
        <taxon>Rhodobacterales</taxon>
        <taxon>Paracoccaceae</taxon>
        <taxon>Pseudogemmobacter</taxon>
    </lineage>
</organism>
<feature type="transmembrane region" description="Helical" evidence="8">
    <location>
        <begin position="344"/>
        <end position="366"/>
    </location>
</feature>
<dbReference type="InterPro" id="IPR051449">
    <property type="entry name" value="ABC-2_transporter_component"/>
</dbReference>
<protein>
    <recommendedName>
        <fullName evidence="9">ABC transmembrane type-2 domain-containing protein</fullName>
    </recommendedName>
</protein>
<comment type="similarity">
    <text evidence="2">Belongs to the ABC-2 integral membrane protein family.</text>
</comment>
<dbReference type="InterPro" id="IPR013525">
    <property type="entry name" value="ABC2_TM"/>
</dbReference>
<evidence type="ECO:0000313" key="11">
    <source>
        <dbReference type="Proteomes" id="UP000241362"/>
    </source>
</evidence>
<feature type="transmembrane region" description="Helical" evidence="8">
    <location>
        <begin position="255"/>
        <end position="279"/>
    </location>
</feature>
<keyword evidence="6 8" id="KW-1133">Transmembrane helix</keyword>
<comment type="caution">
    <text evidence="10">The sequence shown here is derived from an EMBL/GenBank/DDBJ whole genome shotgun (WGS) entry which is preliminary data.</text>
</comment>